<accession>A0A4P2VXB2</accession>
<reference evidence="1 2" key="1">
    <citation type="submission" date="2018-12" db="EMBL/GenBank/DDBJ databases">
        <title>Rubrispira sanarue gen. nov., sp., nov., a member of the order Silvanigrellales, isolated from a brackish lake in Hamamatsu Japan.</title>
        <authorList>
            <person name="Maejima Y."/>
            <person name="Iino T."/>
            <person name="Muraguchi Y."/>
            <person name="Fukuda K."/>
            <person name="Nojiri H."/>
            <person name="Ohkuma M."/>
            <person name="Moriuchi R."/>
            <person name="Dohra H."/>
            <person name="Kimbara K."/>
            <person name="Shintani M."/>
        </authorList>
    </citation>
    <scope>NUCLEOTIDE SEQUENCE [LARGE SCALE GENOMIC DNA]</scope>
    <source>
        <strain evidence="1 2">RF1110005</strain>
    </source>
</reference>
<organism evidence="1 2">
    <name type="scientific">Fluviispira sanaruensis</name>
    <dbReference type="NCBI Taxonomy" id="2493639"/>
    <lineage>
        <taxon>Bacteria</taxon>
        <taxon>Pseudomonadati</taxon>
        <taxon>Bdellovibrionota</taxon>
        <taxon>Oligoflexia</taxon>
        <taxon>Silvanigrellales</taxon>
        <taxon>Silvanigrellaceae</taxon>
        <taxon>Fluviispira</taxon>
    </lineage>
</organism>
<dbReference type="EMBL" id="AP019368">
    <property type="protein sequence ID" value="BBH53632.1"/>
    <property type="molecule type" value="Genomic_DNA"/>
</dbReference>
<gene>
    <name evidence="1" type="ORF">JCM31447_20790</name>
</gene>
<evidence type="ECO:0000313" key="2">
    <source>
        <dbReference type="Proteomes" id="UP000291236"/>
    </source>
</evidence>
<dbReference type="RefSeq" id="WP_130609883.1">
    <property type="nucleotide sequence ID" value="NZ_AP019368.1"/>
</dbReference>
<protein>
    <submittedName>
        <fullName evidence="1">Uncharacterized protein</fullName>
    </submittedName>
</protein>
<evidence type="ECO:0000313" key="1">
    <source>
        <dbReference type="EMBL" id="BBH53632.1"/>
    </source>
</evidence>
<dbReference type="OrthoDB" id="5294871at2"/>
<dbReference type="AlphaFoldDB" id="A0A4P2VXB2"/>
<name>A0A4P2VXB2_FLUSA</name>
<dbReference type="KEGG" id="sbf:JCM31447_20790"/>
<sequence length="113" mass="13284">MIPPIFDRTPYYVEYYKDGEKQTIRRVPPLKLHNYAIGDEVTINRKKGDDWDKGDEVEIKAINPRQPNTLTIKKDNDEYTFLTYVDADLKSKSAQHYIDEGKDPFGSQYLLWP</sequence>
<dbReference type="Proteomes" id="UP000291236">
    <property type="component" value="Chromosome"/>
</dbReference>
<keyword evidence="2" id="KW-1185">Reference proteome</keyword>
<proteinExistence type="predicted"/>